<comment type="subcellular location">
    <subcellularLocation>
        <location evidence="10">Cytoplasm</location>
        <location evidence="10">Cytoskeleton</location>
        <location evidence="10">Cilium axoneme</location>
    </subcellularLocation>
    <subcellularLocation>
        <location evidence="1">Cytoplasm</location>
        <location evidence="1">Cytoskeleton</location>
        <location evidence="1">Flagellum axoneme</location>
    </subcellularLocation>
</comment>
<dbReference type="AlphaFoldDB" id="A0A6P7GL26"/>
<keyword evidence="7" id="KW-0206">Cytoskeleton</keyword>
<dbReference type="GO" id="GO:0015630">
    <property type="term" value="C:microtubule cytoskeleton"/>
    <property type="evidence" value="ECO:0007669"/>
    <property type="project" value="UniProtKB-UniRule"/>
</dbReference>
<evidence type="ECO:0000256" key="11">
    <source>
        <dbReference type="SAM" id="Coils"/>
    </source>
</evidence>
<keyword evidence="8 10" id="KW-0966">Cell projection</keyword>
<dbReference type="FunCoup" id="A0A6P7GL26">
    <property type="interactions" value="6"/>
</dbReference>
<evidence type="ECO:0000256" key="5">
    <source>
        <dbReference type="ARBA" id="ARBA00023054"/>
    </source>
</evidence>
<dbReference type="PANTHER" id="PTHR19960:SF25">
    <property type="entry name" value="TEKTIN-1"/>
    <property type="match status" value="1"/>
</dbReference>
<sequence>MNSSQRFNQRRQTNLYHESLVVIPPPPSKFSLSEWHLNNIFRDRICLDQQKLADSIIAENDRAIDEVQDRTDLNKREVDHHLKEKLTDVEFIQSEIEKQRKEVCREEENLQTYMERIKDCLEACQKHGLEIVRKCIILREGRIGIDLCFDDVDKELRKELSVLDGGISLLKRTLEESNEQIRRLRSTFYFMDRDLTDKSTTHKIDLLNSSLTNTSLNLSIYHGFTPLDPANITLQEWEKFTADSIAKAAKEIACARQLRSYVDILLKQAIDDMDMQCNATNNAFRRRIEELKHIKTRLEIQHSEIMRQSNEMTRSITKLEKALVEKEGYMALAHTRLGHRAQRPGVELCKDLVEIALVNEVAELRGNCATLQQKLAESQASLRYLLKTQIQLEEDINIKTNSLKIDEVDCMSLRQGMDYHSF</sequence>
<comment type="similarity">
    <text evidence="2 10">Belongs to the tektin family.</text>
</comment>
<dbReference type="GO" id="GO:0060271">
    <property type="term" value="P:cilium assembly"/>
    <property type="evidence" value="ECO:0007669"/>
    <property type="project" value="UniProtKB-UniRule"/>
</dbReference>
<dbReference type="InterPro" id="IPR000435">
    <property type="entry name" value="Tektins"/>
</dbReference>
<organism evidence="12">
    <name type="scientific">Diabrotica virgifera virgifera</name>
    <name type="common">western corn rootworm</name>
    <dbReference type="NCBI Taxonomy" id="50390"/>
    <lineage>
        <taxon>Eukaryota</taxon>
        <taxon>Metazoa</taxon>
        <taxon>Ecdysozoa</taxon>
        <taxon>Arthropoda</taxon>
        <taxon>Hexapoda</taxon>
        <taxon>Insecta</taxon>
        <taxon>Pterygota</taxon>
        <taxon>Neoptera</taxon>
        <taxon>Endopterygota</taxon>
        <taxon>Coleoptera</taxon>
        <taxon>Polyphaga</taxon>
        <taxon>Cucujiformia</taxon>
        <taxon>Chrysomeloidea</taxon>
        <taxon>Chrysomelidae</taxon>
        <taxon>Galerucinae</taxon>
        <taxon>Diabroticina</taxon>
        <taxon>Diabroticites</taxon>
        <taxon>Diabrotica</taxon>
    </lineage>
</organism>
<dbReference type="GO" id="GO:0005634">
    <property type="term" value="C:nucleus"/>
    <property type="evidence" value="ECO:0007669"/>
    <property type="project" value="TreeGrafter"/>
</dbReference>
<dbReference type="GO" id="GO:0060294">
    <property type="term" value="P:cilium movement involved in cell motility"/>
    <property type="evidence" value="ECO:0007669"/>
    <property type="project" value="UniProtKB-UniRule"/>
</dbReference>
<evidence type="ECO:0000256" key="6">
    <source>
        <dbReference type="ARBA" id="ARBA00023069"/>
    </source>
</evidence>
<evidence type="ECO:0000313" key="12">
    <source>
        <dbReference type="RefSeq" id="XP_028146632.1"/>
    </source>
</evidence>
<evidence type="ECO:0000256" key="3">
    <source>
        <dbReference type="ARBA" id="ARBA00022490"/>
    </source>
</evidence>
<dbReference type="PRINTS" id="PR00511">
    <property type="entry name" value="TEKTIN"/>
</dbReference>
<dbReference type="PANTHER" id="PTHR19960">
    <property type="entry name" value="TEKTIN"/>
    <property type="match status" value="1"/>
</dbReference>
<evidence type="ECO:0000256" key="7">
    <source>
        <dbReference type="ARBA" id="ARBA00023212"/>
    </source>
</evidence>
<evidence type="ECO:0000256" key="10">
    <source>
        <dbReference type="RuleBase" id="RU367040"/>
    </source>
</evidence>
<reference evidence="12" key="1">
    <citation type="submission" date="2025-08" db="UniProtKB">
        <authorList>
            <consortium name="RefSeq"/>
        </authorList>
    </citation>
    <scope>IDENTIFICATION</scope>
    <source>
        <tissue evidence="12">Whole insect</tissue>
    </source>
</reference>
<feature type="coiled-coil region" evidence="11">
    <location>
        <begin position="281"/>
        <end position="308"/>
    </location>
</feature>
<gene>
    <name evidence="12" type="primary">LOC114340099</name>
</gene>
<dbReference type="InterPro" id="IPR048256">
    <property type="entry name" value="Tektin-like"/>
</dbReference>
<keyword evidence="3" id="KW-0963">Cytoplasm</keyword>
<dbReference type="GO" id="GO:0005930">
    <property type="term" value="C:axoneme"/>
    <property type="evidence" value="ECO:0007669"/>
    <property type="project" value="UniProtKB-SubCell"/>
</dbReference>
<dbReference type="RefSeq" id="XP_028146632.1">
    <property type="nucleotide sequence ID" value="XM_028290831.1"/>
</dbReference>
<evidence type="ECO:0000256" key="2">
    <source>
        <dbReference type="ARBA" id="ARBA00007209"/>
    </source>
</evidence>
<keyword evidence="6 10" id="KW-0969">Cilium</keyword>
<dbReference type="Pfam" id="PF03148">
    <property type="entry name" value="Tektin"/>
    <property type="match status" value="1"/>
</dbReference>
<keyword evidence="5 11" id="KW-0175">Coiled coil</keyword>
<comment type="function">
    <text evidence="9">Microtubule inner protein (MIP) part of the dynein-decorated doublet microtubules (DMTs) in cilia and flagellar axoneme. Forms filamentous polymers in the walls of ciliary and flagellar microtubules.</text>
</comment>
<proteinExistence type="inferred from homology"/>
<keyword evidence="4 10" id="KW-0282">Flagellum</keyword>
<evidence type="ECO:0000256" key="8">
    <source>
        <dbReference type="ARBA" id="ARBA00023273"/>
    </source>
</evidence>
<evidence type="ECO:0000256" key="9">
    <source>
        <dbReference type="ARBA" id="ARBA00045224"/>
    </source>
</evidence>
<dbReference type="InParanoid" id="A0A6P7GL26"/>
<evidence type="ECO:0000256" key="4">
    <source>
        <dbReference type="ARBA" id="ARBA00022846"/>
    </source>
</evidence>
<evidence type="ECO:0000256" key="1">
    <source>
        <dbReference type="ARBA" id="ARBA00004611"/>
    </source>
</evidence>
<name>A0A6P7GL26_DIAVI</name>
<accession>A0A6P7GL26</accession>
<protein>
    <recommendedName>
        <fullName evidence="10">Tektin</fullName>
    </recommendedName>
</protein>